<evidence type="ECO:0000313" key="6">
    <source>
        <dbReference type="Proteomes" id="UP000663832"/>
    </source>
</evidence>
<accession>A0A814T484</accession>
<dbReference type="Pfam" id="PF13855">
    <property type="entry name" value="LRR_8"/>
    <property type="match status" value="1"/>
</dbReference>
<sequence>MYLSSNLFLLILINLINLHFSSSSICSDYYSSQSSYQQCECEDLSINGQSTISLKCTGQTNFPNFLSTINYQSIEIESCLEDLNFELKPFYDLTLNTLRIRHCNLININDQSFINIKQFEKFYLENSTIKSILTSNENFQDIFISDSFQTLKSLTLKNIHYHQINKHDKKLNLELLLQQLPRLYRLELINIYLDNYRYHDINSIGEYLTYLSLTNTHQTSLLPIEYLKSLQRLLIRHLPDIFHSQPLIASLGKLKNLKYILFEHNQLKTIENLHSNTIDDIDLSSNLIESIDEYTFEYVPKLRQLTLSGNPLNSIDKNAFCGIENLQRLSIHIKHTQISPLDNCLLINYPQLQIIQDSQIKLQCNCQLMNVFHLKRQQINANINRIFKLNQMCLFKNDTSLYKQQDVGIHLYELENYLNCSNINLCNNDHLCQERKIKILKTEILSPPPIQVNPKLSSFSTSLYSFFSYLLFPLLLCFLYL</sequence>
<feature type="signal peptide" evidence="2">
    <location>
        <begin position="1"/>
        <end position="23"/>
    </location>
</feature>
<dbReference type="Proteomes" id="UP000663877">
    <property type="component" value="Unassembled WGS sequence"/>
</dbReference>
<keyword evidence="1" id="KW-0472">Membrane</keyword>
<feature type="chain" id="PRO_5036410826" evidence="2">
    <location>
        <begin position="24"/>
        <end position="481"/>
    </location>
</feature>
<proteinExistence type="predicted"/>
<evidence type="ECO:0000313" key="7">
    <source>
        <dbReference type="Proteomes" id="UP000663877"/>
    </source>
</evidence>
<keyword evidence="6" id="KW-1185">Reference proteome</keyword>
<keyword evidence="1" id="KW-0812">Transmembrane</keyword>
<keyword evidence="2" id="KW-0732">Signal</keyword>
<dbReference type="EMBL" id="CAJNOM010001272">
    <property type="protein sequence ID" value="CAF1600759.1"/>
    <property type="molecule type" value="Genomic_DNA"/>
</dbReference>
<evidence type="ECO:0000313" key="3">
    <source>
        <dbReference type="EMBL" id="CAF1156406.1"/>
    </source>
</evidence>
<organism evidence="3 7">
    <name type="scientific">Adineta steineri</name>
    <dbReference type="NCBI Taxonomy" id="433720"/>
    <lineage>
        <taxon>Eukaryota</taxon>
        <taxon>Metazoa</taxon>
        <taxon>Spiralia</taxon>
        <taxon>Gnathifera</taxon>
        <taxon>Rotifera</taxon>
        <taxon>Eurotatoria</taxon>
        <taxon>Bdelloidea</taxon>
        <taxon>Adinetida</taxon>
        <taxon>Adinetidae</taxon>
        <taxon>Adineta</taxon>
    </lineage>
</organism>
<dbReference type="SUPFAM" id="SSF52058">
    <property type="entry name" value="L domain-like"/>
    <property type="match status" value="1"/>
</dbReference>
<evidence type="ECO:0000313" key="5">
    <source>
        <dbReference type="EMBL" id="CAF1603183.1"/>
    </source>
</evidence>
<name>A0A814T484_9BILA</name>
<dbReference type="PROSITE" id="PS51450">
    <property type="entry name" value="LRR"/>
    <property type="match status" value="2"/>
</dbReference>
<dbReference type="Proteomes" id="UP000663832">
    <property type="component" value="Unassembled WGS sequence"/>
</dbReference>
<evidence type="ECO:0000313" key="4">
    <source>
        <dbReference type="EMBL" id="CAF1600759.1"/>
    </source>
</evidence>
<feature type="transmembrane region" description="Helical" evidence="1">
    <location>
        <begin position="463"/>
        <end position="480"/>
    </location>
</feature>
<dbReference type="AlphaFoldDB" id="A0A814T484"/>
<evidence type="ECO:0000256" key="2">
    <source>
        <dbReference type="SAM" id="SignalP"/>
    </source>
</evidence>
<protein>
    <submittedName>
        <fullName evidence="3">Uncharacterized protein</fullName>
    </submittedName>
</protein>
<keyword evidence="1" id="KW-1133">Transmembrane helix</keyword>
<gene>
    <name evidence="3" type="ORF">BJG266_LOCUS24385</name>
    <name evidence="4" type="ORF">QVE165_LOCUS52621</name>
    <name evidence="5" type="ORF">QVE165_LOCUS52922</name>
</gene>
<dbReference type="InterPro" id="IPR032675">
    <property type="entry name" value="LRR_dom_sf"/>
</dbReference>
<dbReference type="EMBL" id="CAJNOI010000174">
    <property type="protein sequence ID" value="CAF1156406.1"/>
    <property type="molecule type" value="Genomic_DNA"/>
</dbReference>
<dbReference type="OrthoDB" id="676979at2759"/>
<evidence type="ECO:0000256" key="1">
    <source>
        <dbReference type="SAM" id="Phobius"/>
    </source>
</evidence>
<reference evidence="3" key="1">
    <citation type="submission" date="2021-02" db="EMBL/GenBank/DDBJ databases">
        <authorList>
            <person name="Nowell W R."/>
        </authorList>
    </citation>
    <scope>NUCLEOTIDE SEQUENCE</scope>
</reference>
<dbReference type="Gene3D" id="3.80.10.10">
    <property type="entry name" value="Ribonuclease Inhibitor"/>
    <property type="match status" value="2"/>
</dbReference>
<dbReference type="InterPro" id="IPR001611">
    <property type="entry name" value="Leu-rich_rpt"/>
</dbReference>
<comment type="caution">
    <text evidence="3">The sequence shown here is derived from an EMBL/GenBank/DDBJ whole genome shotgun (WGS) entry which is preliminary data.</text>
</comment>
<dbReference type="EMBL" id="CAJNOM010001321">
    <property type="protein sequence ID" value="CAF1603183.1"/>
    <property type="molecule type" value="Genomic_DNA"/>
</dbReference>